<keyword evidence="4 6" id="KW-0472">Membrane</keyword>
<feature type="transmembrane region" description="Helical" evidence="6">
    <location>
        <begin position="458"/>
        <end position="480"/>
    </location>
</feature>
<dbReference type="GO" id="GO:0000297">
    <property type="term" value="F:spermine transmembrane transporter activity"/>
    <property type="evidence" value="ECO:0007669"/>
    <property type="project" value="TreeGrafter"/>
</dbReference>
<evidence type="ECO:0000259" key="7">
    <source>
        <dbReference type="PROSITE" id="PS50850"/>
    </source>
</evidence>
<organism evidence="8 9">
    <name type="scientific">Penicillium salamii</name>
    <dbReference type="NCBI Taxonomy" id="1612424"/>
    <lineage>
        <taxon>Eukaryota</taxon>
        <taxon>Fungi</taxon>
        <taxon>Dikarya</taxon>
        <taxon>Ascomycota</taxon>
        <taxon>Pezizomycotina</taxon>
        <taxon>Eurotiomycetes</taxon>
        <taxon>Eurotiomycetidae</taxon>
        <taxon>Eurotiales</taxon>
        <taxon>Aspergillaceae</taxon>
        <taxon>Penicillium</taxon>
    </lineage>
</organism>
<dbReference type="InterPro" id="IPR011701">
    <property type="entry name" value="MFS"/>
</dbReference>
<dbReference type="Gene3D" id="1.20.1250.20">
    <property type="entry name" value="MFS general substrate transporter like domains"/>
    <property type="match status" value="1"/>
</dbReference>
<dbReference type="OrthoDB" id="1898716at2759"/>
<evidence type="ECO:0000313" key="8">
    <source>
        <dbReference type="EMBL" id="CAG8314129.1"/>
    </source>
</evidence>
<evidence type="ECO:0000256" key="2">
    <source>
        <dbReference type="ARBA" id="ARBA00022692"/>
    </source>
</evidence>
<feature type="transmembrane region" description="Helical" evidence="6">
    <location>
        <begin position="128"/>
        <end position="150"/>
    </location>
</feature>
<dbReference type="EMBL" id="CAJVPD010000099">
    <property type="protein sequence ID" value="CAG8314129.1"/>
    <property type="molecule type" value="Genomic_DNA"/>
</dbReference>
<evidence type="ECO:0000256" key="6">
    <source>
        <dbReference type="SAM" id="Phobius"/>
    </source>
</evidence>
<dbReference type="GO" id="GO:0015606">
    <property type="term" value="F:spermidine transmembrane transporter activity"/>
    <property type="evidence" value="ECO:0007669"/>
    <property type="project" value="TreeGrafter"/>
</dbReference>
<feature type="transmembrane region" description="Helical" evidence="6">
    <location>
        <begin position="367"/>
        <end position="385"/>
    </location>
</feature>
<feature type="domain" description="Major facilitator superfamily (MFS) profile" evidence="7">
    <location>
        <begin position="62"/>
        <end position="486"/>
    </location>
</feature>
<feature type="transmembrane region" description="Helical" evidence="6">
    <location>
        <begin position="216"/>
        <end position="235"/>
    </location>
</feature>
<dbReference type="GO" id="GO:0005886">
    <property type="term" value="C:plasma membrane"/>
    <property type="evidence" value="ECO:0007669"/>
    <property type="project" value="TreeGrafter"/>
</dbReference>
<dbReference type="InterPro" id="IPR020846">
    <property type="entry name" value="MFS_dom"/>
</dbReference>
<evidence type="ECO:0000256" key="1">
    <source>
        <dbReference type="ARBA" id="ARBA00004141"/>
    </source>
</evidence>
<feature type="transmembrane region" description="Helical" evidence="6">
    <location>
        <begin position="397"/>
        <end position="419"/>
    </location>
</feature>
<dbReference type="AlphaFoldDB" id="A0A9W4NAQ3"/>
<dbReference type="PANTHER" id="PTHR23502:SF38">
    <property type="entry name" value="POLYAMINE TRANSPORTER 4"/>
    <property type="match status" value="1"/>
</dbReference>
<accession>A0A9W4NAQ3</accession>
<feature type="transmembrane region" description="Helical" evidence="6">
    <location>
        <begin position="63"/>
        <end position="84"/>
    </location>
</feature>
<dbReference type="InterPro" id="IPR036259">
    <property type="entry name" value="MFS_trans_sf"/>
</dbReference>
<dbReference type="SUPFAM" id="SSF103473">
    <property type="entry name" value="MFS general substrate transporter"/>
    <property type="match status" value="1"/>
</dbReference>
<dbReference type="CDD" id="cd17323">
    <property type="entry name" value="MFS_Tpo1_MDR_like"/>
    <property type="match status" value="1"/>
</dbReference>
<evidence type="ECO:0000256" key="4">
    <source>
        <dbReference type="ARBA" id="ARBA00023136"/>
    </source>
</evidence>
<name>A0A9W4NAQ3_9EURO</name>
<feature type="transmembrane region" description="Helical" evidence="6">
    <location>
        <begin position="323"/>
        <end position="347"/>
    </location>
</feature>
<feature type="region of interest" description="Disordered" evidence="5">
    <location>
        <begin position="1"/>
        <end position="31"/>
    </location>
</feature>
<feature type="transmembrane region" description="Helical" evidence="6">
    <location>
        <begin position="431"/>
        <end position="452"/>
    </location>
</feature>
<feature type="compositionally biased region" description="Polar residues" evidence="5">
    <location>
        <begin position="12"/>
        <end position="22"/>
    </location>
</feature>
<evidence type="ECO:0000313" key="9">
    <source>
        <dbReference type="Proteomes" id="UP001152592"/>
    </source>
</evidence>
<dbReference type="Pfam" id="PF07690">
    <property type="entry name" value="MFS_1"/>
    <property type="match status" value="1"/>
</dbReference>
<gene>
    <name evidence="8" type="ORF">PSALAMII_LOCUS2136</name>
</gene>
<sequence length="499" mass="55072">MTRPTEDVEAGSNDTTTNASTCKDTDHLGQDLTPKSSHAEYWDWENDPANPYNWPLRVKIQQVVMISCAAFTSSLGVSIVSPAHTELMEEFKVSSTAAILPLSLYVWALALGPVVGGPLSETIGRFPVFVGVMLLGTLFTIGAGFCHSFAGVCILRFLAGFCYGPSLSISAGTVNETFRPTSRAIPAAIFVLMPFLGPGLGPVIGSFVVSRKGWRWTQWTMVFFSILTFISIALSRESFHPVIQRRRSKELRQELPPPPPLSSRIRLFATIALLRPLRMLFAEPIVAFISLYVACEFATLFTFFAAIPLVFQSVYHMSLEVSGLIFLAIVIGCLLGVLTILLCNVFFYLPQTARYPDQQVPPEYRLYPALIGSLGLPTGLFWFAWTAKADISWVSPTLALMVFAWGNLCVFVSTSLYLVDAYQGITVASAMSANSLARYGLAAAFPLFTIQMYENLGIGWASSLLGFIAVGLLPIPWIFFKFGDKLRSWSRYETTQYPR</sequence>
<proteinExistence type="predicted"/>
<dbReference type="PROSITE" id="PS50850">
    <property type="entry name" value="MFS"/>
    <property type="match status" value="1"/>
</dbReference>
<feature type="transmembrane region" description="Helical" evidence="6">
    <location>
        <begin position="96"/>
        <end position="116"/>
    </location>
</feature>
<keyword evidence="3 6" id="KW-1133">Transmembrane helix</keyword>
<keyword evidence="2 6" id="KW-0812">Transmembrane</keyword>
<dbReference type="PANTHER" id="PTHR23502">
    <property type="entry name" value="MAJOR FACILITATOR SUPERFAMILY"/>
    <property type="match status" value="1"/>
</dbReference>
<protein>
    <recommendedName>
        <fullName evidence="7">Major facilitator superfamily (MFS) profile domain-containing protein</fullName>
    </recommendedName>
</protein>
<feature type="transmembrane region" description="Helical" evidence="6">
    <location>
        <begin position="156"/>
        <end position="175"/>
    </location>
</feature>
<evidence type="ECO:0000256" key="5">
    <source>
        <dbReference type="SAM" id="MobiDB-lite"/>
    </source>
</evidence>
<feature type="transmembrane region" description="Helical" evidence="6">
    <location>
        <begin position="285"/>
        <end position="311"/>
    </location>
</feature>
<reference evidence="8" key="1">
    <citation type="submission" date="2021-07" db="EMBL/GenBank/DDBJ databases">
        <authorList>
            <person name="Branca A.L. A."/>
        </authorList>
    </citation>
    <scope>NUCLEOTIDE SEQUENCE</scope>
</reference>
<dbReference type="Proteomes" id="UP001152592">
    <property type="component" value="Unassembled WGS sequence"/>
</dbReference>
<comment type="caution">
    <text evidence="8">The sequence shown here is derived from an EMBL/GenBank/DDBJ whole genome shotgun (WGS) entry which is preliminary data.</text>
</comment>
<comment type="subcellular location">
    <subcellularLocation>
        <location evidence="1">Membrane</location>
        <topology evidence="1">Multi-pass membrane protein</topology>
    </subcellularLocation>
</comment>
<feature type="transmembrane region" description="Helical" evidence="6">
    <location>
        <begin position="187"/>
        <end position="210"/>
    </location>
</feature>
<evidence type="ECO:0000256" key="3">
    <source>
        <dbReference type="ARBA" id="ARBA00022989"/>
    </source>
</evidence>